<gene>
    <name evidence="1" type="ORF">CTEN210_00262</name>
</gene>
<reference evidence="1 2" key="1">
    <citation type="journal article" date="2021" name="Sci. Rep.">
        <title>The genome of the diatom Chaetoceros tenuissimus carries an ancient integrated fragment of an extant virus.</title>
        <authorList>
            <person name="Hongo Y."/>
            <person name="Kimura K."/>
            <person name="Takaki Y."/>
            <person name="Yoshida Y."/>
            <person name="Baba S."/>
            <person name="Kobayashi G."/>
            <person name="Nagasaki K."/>
            <person name="Hano T."/>
            <person name="Tomaru Y."/>
        </authorList>
    </citation>
    <scope>NUCLEOTIDE SEQUENCE [LARGE SCALE GENOMIC DNA]</scope>
    <source>
        <strain evidence="1 2">NIES-3715</strain>
    </source>
</reference>
<organism evidence="1 2">
    <name type="scientific">Chaetoceros tenuissimus</name>
    <dbReference type="NCBI Taxonomy" id="426638"/>
    <lineage>
        <taxon>Eukaryota</taxon>
        <taxon>Sar</taxon>
        <taxon>Stramenopiles</taxon>
        <taxon>Ochrophyta</taxon>
        <taxon>Bacillariophyta</taxon>
        <taxon>Coscinodiscophyceae</taxon>
        <taxon>Chaetocerotophycidae</taxon>
        <taxon>Chaetocerotales</taxon>
        <taxon>Chaetocerotaceae</taxon>
        <taxon>Chaetoceros</taxon>
    </lineage>
</organism>
<sequence length="278" mass="32576">MRVATIDGLVTLFYDGSKELFNETFDEEFWWHYCGDGMHNEHDWEDWNLSNECKNYWRERLSWQQVIIVDGVTEIPEKTFTRCFKIKRVIFANTVVRIGRYAFLSCKCLIFVKWPINLEYIGLKALSQCYLSSIFIPPTCREICDYAFEGNNNLSVLHVPRETELGEKIIFGTALAEASPIETQHHVGWYDEGNDDMNQWLKNMNNDDQFALHRACSSFQPMKEVIYPIILQKGLKAFKEKNSAGIIPSKYLQENSYTDLTEKEIIHDYLMKMMGEVE</sequence>
<dbReference type="AlphaFoldDB" id="A0AAD3GYZ6"/>
<evidence type="ECO:0000313" key="2">
    <source>
        <dbReference type="Proteomes" id="UP001054902"/>
    </source>
</evidence>
<evidence type="ECO:0000313" key="1">
    <source>
        <dbReference type="EMBL" id="GFH43789.1"/>
    </source>
</evidence>
<dbReference type="Pfam" id="PF13306">
    <property type="entry name" value="LRR_5"/>
    <property type="match status" value="1"/>
</dbReference>
<accession>A0AAD3GYZ6</accession>
<proteinExistence type="predicted"/>
<dbReference type="InterPro" id="IPR026906">
    <property type="entry name" value="LRR_5"/>
</dbReference>
<name>A0AAD3GYZ6_9STRA</name>
<evidence type="ECO:0008006" key="3">
    <source>
        <dbReference type="Google" id="ProtNLM"/>
    </source>
</evidence>
<dbReference type="Gene3D" id="3.80.10.10">
    <property type="entry name" value="Ribonuclease Inhibitor"/>
    <property type="match status" value="1"/>
</dbReference>
<dbReference type="EMBL" id="BLLK01000019">
    <property type="protein sequence ID" value="GFH43789.1"/>
    <property type="molecule type" value="Genomic_DNA"/>
</dbReference>
<dbReference type="Proteomes" id="UP001054902">
    <property type="component" value="Unassembled WGS sequence"/>
</dbReference>
<dbReference type="InterPro" id="IPR032675">
    <property type="entry name" value="LRR_dom_sf"/>
</dbReference>
<keyword evidence="2" id="KW-1185">Reference proteome</keyword>
<protein>
    <recommendedName>
        <fullName evidence="3">Leucine-rich repeat domain-containing protein</fullName>
    </recommendedName>
</protein>
<comment type="caution">
    <text evidence="1">The sequence shown here is derived from an EMBL/GenBank/DDBJ whole genome shotgun (WGS) entry which is preliminary data.</text>
</comment>